<evidence type="ECO:0000313" key="12">
    <source>
        <dbReference type="EMBL" id="KAI5407725.1"/>
    </source>
</evidence>
<dbReference type="GO" id="GO:0012505">
    <property type="term" value="C:endomembrane system"/>
    <property type="evidence" value="ECO:0007669"/>
    <property type="project" value="TreeGrafter"/>
</dbReference>
<keyword evidence="7" id="KW-0406">Ion transport</keyword>
<evidence type="ECO:0000256" key="1">
    <source>
        <dbReference type="ARBA" id="ARBA00004141"/>
    </source>
</evidence>
<keyword evidence="8 10" id="KW-0472">Membrane</keyword>
<keyword evidence="2" id="KW-0813">Transport</keyword>
<keyword evidence="13" id="KW-1185">Reference proteome</keyword>
<keyword evidence="4 10" id="KW-0812">Transmembrane</keyword>
<evidence type="ECO:0000256" key="10">
    <source>
        <dbReference type="SAM" id="Phobius"/>
    </source>
</evidence>
<dbReference type="InterPro" id="IPR050794">
    <property type="entry name" value="CPA2_transporter"/>
</dbReference>
<dbReference type="GO" id="GO:1902600">
    <property type="term" value="P:proton transmembrane transport"/>
    <property type="evidence" value="ECO:0007669"/>
    <property type="project" value="InterPro"/>
</dbReference>
<sequence>MEESARGNGTVYISYDSEGKVEICVKNDRNVGSYGVFVGDNPFDFALPATLFQIIVIITLSQSLHFLLRPLQTPKFICSVLGGILLGPSFLGRSEIYWKALFPARQSDVLIVMSIVGAIYFLFFVAVKMDLLMTVRAAKSTWLLGIVPFVASFLVMSILLNLFYSPTNFPPLIASRLSISTTMAVTNFPVLTEALSELNLMATELGQLAMSSASFNDCIQFSLIITHHIVFTEQLKFQVLAVVSCILFTVFCFYVLKPMMKMIARNTPYGKQVKQIYVVLILLGVLIMSGITDMIGVTFMIGPLMLGLMIPSGPPLGTILVEKCEIIISDFLLPFFFAFVGMTTNLASLHSWKEFLILQFIVLAGDATKVVACALVSMVYNIKPKHGTVLGLMMNIKGITQLIALTKLKNNKLMDEDTYSHLVICVVVTTAIVTPLIKNLYKRLHRVLNSSCLYDEKMRTIQNSSRNLEFRIITCVHNEGNVRGITALLEVCNPVPESPLSVYVIHLVELLGKSAPILLPINHKQNKKFLSVNYPDTNHIMRAFENYASNSYGPVIILPYVNVAPYKSMHDAVINLAQDRMAPFIIIPFHENDHVDLNGHVSTAIRKLNTRFQACVPCTLGILVDRYSRLGDSNDNVKSYFHVGVFFIGGADDREALALGIRMSERENMKVSLFRFVVLNRKEYESKSLSGGEVSLDEEAQEEMLDESLIDEFKGMKFGIGNVCCYEVVVDDGVEVLSAIRGLEGDYDLVMVGRRHNIESLKDEEMGNFIENVQILGIFGDMLSSTEFCIGMVPVLVTQCGGDKRVSNKLDRLGSVNVSQRSLMSNK</sequence>
<evidence type="ECO:0000256" key="4">
    <source>
        <dbReference type="ARBA" id="ARBA00022692"/>
    </source>
</evidence>
<evidence type="ECO:0000259" key="11">
    <source>
        <dbReference type="Pfam" id="PF00999"/>
    </source>
</evidence>
<feature type="transmembrane region" description="Helical" evidence="10">
    <location>
        <begin position="277"/>
        <end position="306"/>
    </location>
</feature>
<evidence type="ECO:0000256" key="7">
    <source>
        <dbReference type="ARBA" id="ARBA00023065"/>
    </source>
</evidence>
<proteinExistence type="inferred from homology"/>
<keyword evidence="6 10" id="KW-1133">Transmembrane helix</keyword>
<accession>A0A9D4WW05</accession>
<comment type="caution">
    <text evidence="12">The sequence shown here is derived from an EMBL/GenBank/DDBJ whole genome shotgun (WGS) entry which is preliminary data.</text>
</comment>
<keyword evidence="3" id="KW-0633">Potassium transport</keyword>
<dbReference type="Gene3D" id="1.20.1530.20">
    <property type="match status" value="1"/>
</dbReference>
<dbReference type="EMBL" id="JAMSHJ010000005">
    <property type="protein sequence ID" value="KAI5407725.1"/>
    <property type="molecule type" value="Genomic_DNA"/>
</dbReference>
<dbReference type="InterPro" id="IPR038770">
    <property type="entry name" value="Na+/solute_symporter_sf"/>
</dbReference>
<dbReference type="GO" id="GO:0006885">
    <property type="term" value="P:regulation of pH"/>
    <property type="evidence" value="ECO:0007669"/>
    <property type="project" value="TreeGrafter"/>
</dbReference>
<evidence type="ECO:0000256" key="5">
    <source>
        <dbReference type="ARBA" id="ARBA00022958"/>
    </source>
</evidence>
<feature type="transmembrane region" description="Helical" evidence="10">
    <location>
        <begin position="418"/>
        <end position="437"/>
    </location>
</feature>
<feature type="transmembrane region" description="Helical" evidence="10">
    <location>
        <begin position="45"/>
        <end position="64"/>
    </location>
</feature>
<dbReference type="PANTHER" id="PTHR32468">
    <property type="entry name" value="CATION/H + ANTIPORTER"/>
    <property type="match status" value="1"/>
</dbReference>
<evidence type="ECO:0000256" key="6">
    <source>
        <dbReference type="ARBA" id="ARBA00022989"/>
    </source>
</evidence>
<dbReference type="Gramene" id="Psat05G0382200-T1">
    <property type="protein sequence ID" value="KAI5407725.1"/>
    <property type="gene ID" value="KIW84_053822"/>
</dbReference>
<feature type="transmembrane region" description="Helical" evidence="10">
    <location>
        <begin position="141"/>
        <end position="164"/>
    </location>
</feature>
<evidence type="ECO:0000256" key="3">
    <source>
        <dbReference type="ARBA" id="ARBA00022538"/>
    </source>
</evidence>
<evidence type="ECO:0000256" key="2">
    <source>
        <dbReference type="ARBA" id="ARBA00022448"/>
    </source>
</evidence>
<dbReference type="Pfam" id="PF00999">
    <property type="entry name" value="Na_H_Exchanger"/>
    <property type="match status" value="1"/>
</dbReference>
<feature type="transmembrane region" description="Helical" evidence="10">
    <location>
        <begin position="326"/>
        <end position="348"/>
    </location>
</feature>
<dbReference type="OrthoDB" id="1612738at2759"/>
<evidence type="ECO:0000256" key="9">
    <source>
        <dbReference type="ARBA" id="ARBA00038341"/>
    </source>
</evidence>
<keyword evidence="5" id="KW-0630">Potassium</keyword>
<dbReference type="Proteomes" id="UP001058974">
    <property type="component" value="Chromosome 5"/>
</dbReference>
<dbReference type="GO" id="GO:0015297">
    <property type="term" value="F:antiporter activity"/>
    <property type="evidence" value="ECO:0007669"/>
    <property type="project" value="InterPro"/>
</dbReference>
<comment type="similarity">
    <text evidence="9">Belongs to the monovalent cation:proton antiporter 2 (CPA2) transporter (TC 2.A.37) family. CHX (TC 2.A.37.4) subfamily.</text>
</comment>
<dbReference type="PANTHER" id="PTHR32468:SF105">
    <property type="entry name" value="CATION_H+ EXCHANGER 3"/>
    <property type="match status" value="1"/>
</dbReference>
<feature type="transmembrane region" description="Helical" evidence="10">
    <location>
        <begin position="237"/>
        <end position="256"/>
    </location>
</feature>
<protein>
    <recommendedName>
        <fullName evidence="11">Cation/H+ exchanger transmembrane domain-containing protein</fullName>
    </recommendedName>
</protein>
<dbReference type="AlphaFoldDB" id="A0A9D4WW05"/>
<evidence type="ECO:0000313" key="13">
    <source>
        <dbReference type="Proteomes" id="UP001058974"/>
    </source>
</evidence>
<gene>
    <name evidence="12" type="ORF">KIW84_053822</name>
</gene>
<name>A0A9D4WW05_PEA</name>
<feature type="transmembrane region" description="Helical" evidence="10">
    <location>
        <begin position="76"/>
        <end position="98"/>
    </location>
</feature>
<organism evidence="12 13">
    <name type="scientific">Pisum sativum</name>
    <name type="common">Garden pea</name>
    <name type="synonym">Lathyrus oleraceus</name>
    <dbReference type="NCBI Taxonomy" id="3888"/>
    <lineage>
        <taxon>Eukaryota</taxon>
        <taxon>Viridiplantae</taxon>
        <taxon>Streptophyta</taxon>
        <taxon>Embryophyta</taxon>
        <taxon>Tracheophyta</taxon>
        <taxon>Spermatophyta</taxon>
        <taxon>Magnoliopsida</taxon>
        <taxon>eudicotyledons</taxon>
        <taxon>Gunneridae</taxon>
        <taxon>Pentapetalae</taxon>
        <taxon>rosids</taxon>
        <taxon>fabids</taxon>
        <taxon>Fabales</taxon>
        <taxon>Fabaceae</taxon>
        <taxon>Papilionoideae</taxon>
        <taxon>50 kb inversion clade</taxon>
        <taxon>NPAAA clade</taxon>
        <taxon>Hologalegina</taxon>
        <taxon>IRL clade</taxon>
        <taxon>Fabeae</taxon>
        <taxon>Lathyrus</taxon>
    </lineage>
</organism>
<reference evidence="12 13" key="1">
    <citation type="journal article" date="2022" name="Nat. Genet.">
        <title>Improved pea reference genome and pan-genome highlight genomic features and evolutionary characteristics.</title>
        <authorList>
            <person name="Yang T."/>
            <person name="Liu R."/>
            <person name="Luo Y."/>
            <person name="Hu S."/>
            <person name="Wang D."/>
            <person name="Wang C."/>
            <person name="Pandey M.K."/>
            <person name="Ge S."/>
            <person name="Xu Q."/>
            <person name="Li N."/>
            <person name="Li G."/>
            <person name="Huang Y."/>
            <person name="Saxena R.K."/>
            <person name="Ji Y."/>
            <person name="Li M."/>
            <person name="Yan X."/>
            <person name="He Y."/>
            <person name="Liu Y."/>
            <person name="Wang X."/>
            <person name="Xiang C."/>
            <person name="Varshney R.K."/>
            <person name="Ding H."/>
            <person name="Gao S."/>
            <person name="Zong X."/>
        </authorList>
    </citation>
    <scope>NUCLEOTIDE SEQUENCE [LARGE SCALE GENOMIC DNA]</scope>
    <source>
        <strain evidence="12 13">cv. Zhongwan 6</strain>
    </source>
</reference>
<dbReference type="GO" id="GO:0006813">
    <property type="term" value="P:potassium ion transport"/>
    <property type="evidence" value="ECO:0007669"/>
    <property type="project" value="UniProtKB-KW"/>
</dbReference>
<evidence type="ECO:0000256" key="8">
    <source>
        <dbReference type="ARBA" id="ARBA00023136"/>
    </source>
</evidence>
<feature type="transmembrane region" description="Helical" evidence="10">
    <location>
        <begin position="355"/>
        <end position="380"/>
    </location>
</feature>
<dbReference type="InterPro" id="IPR006153">
    <property type="entry name" value="Cation/H_exchanger_TM"/>
</dbReference>
<feature type="transmembrane region" description="Helical" evidence="10">
    <location>
        <begin position="110"/>
        <end position="129"/>
    </location>
</feature>
<comment type="subcellular location">
    <subcellularLocation>
        <location evidence="1">Membrane</location>
        <topology evidence="1">Multi-pass membrane protein</topology>
    </subcellularLocation>
</comment>
<feature type="domain" description="Cation/H+ exchanger transmembrane" evidence="11">
    <location>
        <begin position="63"/>
        <end position="436"/>
    </location>
</feature>
<dbReference type="GO" id="GO:0016020">
    <property type="term" value="C:membrane"/>
    <property type="evidence" value="ECO:0007669"/>
    <property type="project" value="UniProtKB-SubCell"/>
</dbReference>